<sequence length="124" mass="12998">MDTHSPSSPKPLSATAAAVVSSGNAPGGAPTSTSATASAAPPASGALAWMIRRWRTRPSRFALEILIVLAIKVVLLFILKHAFFDAPMAKHMQLPPDVVARALIGPQAVEAQSPTKNQGVRHDQ</sequence>
<keyword evidence="2" id="KW-0812">Transmembrane</keyword>
<evidence type="ECO:0000313" key="3">
    <source>
        <dbReference type="EMBL" id="VVD97570.1"/>
    </source>
</evidence>
<feature type="compositionally biased region" description="Low complexity" evidence="1">
    <location>
        <begin position="27"/>
        <end position="43"/>
    </location>
</feature>
<dbReference type="NCBIfam" id="NF045611">
    <property type="entry name" value="small_CydP"/>
    <property type="match status" value="1"/>
</dbReference>
<protein>
    <submittedName>
        <fullName evidence="3">Uncharacterized protein</fullName>
    </submittedName>
</protein>
<dbReference type="RefSeq" id="WP_150721021.1">
    <property type="nucleotide sequence ID" value="NZ_CABPRV010000003.1"/>
</dbReference>
<dbReference type="EMBL" id="CABPRV010000003">
    <property type="protein sequence ID" value="VVD97570.1"/>
    <property type="molecule type" value="Genomic_DNA"/>
</dbReference>
<evidence type="ECO:0000256" key="2">
    <source>
        <dbReference type="SAM" id="Phobius"/>
    </source>
</evidence>
<dbReference type="Proteomes" id="UP000366065">
    <property type="component" value="Unassembled WGS sequence"/>
</dbReference>
<name>A0ABY6VY07_9BURK</name>
<comment type="caution">
    <text evidence="3">The sequence shown here is derived from an EMBL/GenBank/DDBJ whole genome shotgun (WGS) entry which is preliminary data.</text>
</comment>
<reference evidence="3 4" key="1">
    <citation type="submission" date="2019-08" db="EMBL/GenBank/DDBJ databases">
        <authorList>
            <person name="Peeters C."/>
        </authorList>
    </citation>
    <scope>NUCLEOTIDE SEQUENCE [LARGE SCALE GENOMIC DNA]</scope>
    <source>
        <strain evidence="3 4">LMG 20602</strain>
    </source>
</reference>
<accession>A0ABY6VY07</accession>
<feature type="transmembrane region" description="Helical" evidence="2">
    <location>
        <begin position="63"/>
        <end position="83"/>
    </location>
</feature>
<organism evidence="3 4">
    <name type="scientific">Pandoraea capi</name>
    <dbReference type="NCBI Taxonomy" id="2508286"/>
    <lineage>
        <taxon>Bacteria</taxon>
        <taxon>Pseudomonadati</taxon>
        <taxon>Pseudomonadota</taxon>
        <taxon>Betaproteobacteria</taxon>
        <taxon>Burkholderiales</taxon>
        <taxon>Burkholderiaceae</taxon>
        <taxon>Pandoraea</taxon>
    </lineage>
</organism>
<gene>
    <name evidence="3" type="ORF">PCA20602_01968</name>
</gene>
<evidence type="ECO:0000256" key="1">
    <source>
        <dbReference type="SAM" id="MobiDB-lite"/>
    </source>
</evidence>
<evidence type="ECO:0000313" key="4">
    <source>
        <dbReference type="Proteomes" id="UP000366065"/>
    </source>
</evidence>
<keyword evidence="2" id="KW-1133">Transmembrane helix</keyword>
<feature type="region of interest" description="Disordered" evidence="1">
    <location>
        <begin position="1"/>
        <end position="43"/>
    </location>
</feature>
<proteinExistence type="predicted"/>
<dbReference type="InterPro" id="IPR054636">
    <property type="entry name" value="CydP"/>
</dbReference>
<keyword evidence="2" id="KW-0472">Membrane</keyword>
<keyword evidence="4" id="KW-1185">Reference proteome</keyword>